<dbReference type="SMART" id="SM00320">
    <property type="entry name" value="WD40"/>
    <property type="match status" value="7"/>
</dbReference>
<proteinExistence type="inferred from homology"/>
<dbReference type="Gene3D" id="2.130.10.10">
    <property type="entry name" value="YVTN repeat-like/Quinoprotein amine dehydrogenase"/>
    <property type="match status" value="2"/>
</dbReference>
<dbReference type="PANTHER" id="PTHR10039:SF16">
    <property type="entry name" value="GPI INOSITOL-DEACYLASE"/>
    <property type="match status" value="1"/>
</dbReference>
<dbReference type="Pfam" id="PF05057">
    <property type="entry name" value="DUF676"/>
    <property type="match status" value="1"/>
</dbReference>
<evidence type="ECO:0000256" key="1">
    <source>
        <dbReference type="ARBA" id="ARBA00007920"/>
    </source>
</evidence>
<dbReference type="SUPFAM" id="SSF53474">
    <property type="entry name" value="alpha/beta-Hydrolases"/>
    <property type="match status" value="1"/>
</dbReference>
<dbReference type="PANTHER" id="PTHR10039">
    <property type="entry name" value="AMELOGENIN"/>
    <property type="match status" value="1"/>
</dbReference>
<evidence type="ECO:0008006" key="8">
    <source>
        <dbReference type="Google" id="ProtNLM"/>
    </source>
</evidence>
<sequence length="1565" mass="176394">MHRDFGKQLTIAPCAQPNSFDEELPRRRSSGVSSGFSGLSYLEQKFKELKLRRQSPGAISIGDAGNNRGPFGLTLLHAPSEPLIDFIFVHGLRGGSFKTWRKKDEAQYFWPQAWLPLDPDLHNVRIHTFGYNSDWTDTKDSILNVHDFGRALLGEMIISPNLRKDERTPIVLIGHSMGGLVIKKAYILAQQQDNCHNLASRMRCTFFLATPHRGSDSASLLNNILRSSGAMSARPYIEDLGRNSVSLQNINEEFRHYAERLNLWSFYETLKTSFGVTSALIVDKDSATLGYKHERVQLLNANHRGVCKFDSPSDPDFVTLRNALVTTVDDIVGELKATKNEERRAEMRSLRAYLNVTDKPDDDLANQEDIKTSGSCRWIEERGSFNSWRDLDEGAAQLYWVSAKPATGKSVLAAHVIAIFENEDIDCSYYFFKHGNKAKQVLSGLLRSIAYQMALLRPQIRRTLLSMQEDNIHFDKDDERAIWRKLFVGGIFRTQICRPQYWVIDALDECINYTKLFPLLGRIESVFPLRIFVTSRFSPDLERHFTQLGRQVLWDHISVEDTLADIRLYLEAEIQYLQIEDEVERERLKDKILVKSAGCFLWVRLVFKELENVWSEDQFTTVLEEMPMDMGPFYERTLNMMSNNVREKRLAQAILAWTVCSIRPLKIMELQHALQLDSGITVRNLEKSIEALCGQLLYVDKYGTVQMVHTTARDFLLDSSLSSEFAVRRDLGNERLAMTCLKYLSGDEMRPPRNRKLTSRTERHEFADYACIAFSEHLAGSPSAVDNIMVSLDRFLKTNATTWIEYIARKKNLYYLTRTAKNFRTYLERRAKYVSPLAKEVHTIDGWAIDLIRLVAKFGSNLLNHPSSVYFLIPPFCPSGSKLYQHYGRSPGGLTVVGLTNVEWEDCISYIAYQNTRATALACGENLFAIGHKSGHVFIYHQSTCQVSLTLRHGEPVKLLLFENINRVLASSGRKLLKLWNMAGGQIWARSLDHVGMTMIFSQDVASLTMVTKSNEAISYDTKDGLIQRRHTYHEAGDNSTGELLPAPLAAAISPDLAVVALMHRGHSVSLWSLESDDLIGTCDRDSGAGDPNISVQTALFSPNPDLSLLVVVYQDGDLVLFEPWMQEQVKYVAADALSIASSQDGRTLATGGSSGIVQIFDFESLELMYRINSYDVEVRSLAFSRDGLRLIDVRDTKSKIWEPACLVRKLADEEASLSDMTPLPATVVGTRDDELVGITAIACHPSASGILVGRDDGTVCVFDTSTGKQASMLYNHGKNVFITTVMWEENGLIVSAGAGSKVTVCRVERPSGENWTLSEKIFETRLDQPIKQLLLSPDGSRLLISATTSQTLWSLAENPGSLLGSLYWKQQGLSKWISAPGYSDEIMLFAGTEARFYKWYDLSDSVTMGPIQLEYGQKALSEEVQLTSLMSTASGEHLVADFRHCHGDQSTVRMALWNMTSLSGSASKEIIADPVYKHINEYIRCILGFNGSRLVFLDRMLWISSVDVKVYDGSCYIRHFFMPSDFLGGDVGVLASVTSERQIVFLSRMGNWLLLQVEWSLRLL</sequence>
<feature type="domain" description="DUF676" evidence="3">
    <location>
        <begin position="86"/>
        <end position="215"/>
    </location>
</feature>
<dbReference type="InterPro" id="IPR056884">
    <property type="entry name" value="NPHP3-like_N"/>
</dbReference>
<evidence type="ECO:0000313" key="7">
    <source>
        <dbReference type="Proteomes" id="UP001590950"/>
    </source>
</evidence>
<dbReference type="Gene3D" id="3.40.50.1820">
    <property type="entry name" value="alpha/beta hydrolase"/>
    <property type="match status" value="1"/>
</dbReference>
<dbReference type="InterPro" id="IPR007751">
    <property type="entry name" value="DUF676_lipase-like"/>
</dbReference>
<dbReference type="Proteomes" id="UP001590950">
    <property type="component" value="Unassembled WGS sequence"/>
</dbReference>
<keyword evidence="7" id="KW-1185">Reference proteome</keyword>
<accession>A0ABR4AB39</accession>
<evidence type="ECO:0000259" key="5">
    <source>
        <dbReference type="Pfam" id="PF24883"/>
    </source>
</evidence>
<dbReference type="InterPro" id="IPR029058">
    <property type="entry name" value="AB_hydrolase_fold"/>
</dbReference>
<evidence type="ECO:0000256" key="2">
    <source>
        <dbReference type="ARBA" id="ARBA00022737"/>
    </source>
</evidence>
<organism evidence="6 7">
    <name type="scientific">Stereocaulon virgatum</name>
    <dbReference type="NCBI Taxonomy" id="373712"/>
    <lineage>
        <taxon>Eukaryota</taxon>
        <taxon>Fungi</taxon>
        <taxon>Dikarya</taxon>
        <taxon>Ascomycota</taxon>
        <taxon>Pezizomycotina</taxon>
        <taxon>Lecanoromycetes</taxon>
        <taxon>OSLEUM clade</taxon>
        <taxon>Lecanoromycetidae</taxon>
        <taxon>Lecanorales</taxon>
        <taxon>Lecanorineae</taxon>
        <taxon>Stereocaulaceae</taxon>
        <taxon>Stereocaulon</taxon>
    </lineage>
</organism>
<protein>
    <recommendedName>
        <fullName evidence="8">GPI inositol-deacylase</fullName>
    </recommendedName>
</protein>
<feature type="domain" description="Nephrocystin 3-like N-terminal" evidence="5">
    <location>
        <begin position="374"/>
        <end position="536"/>
    </location>
</feature>
<dbReference type="Pfam" id="PF22939">
    <property type="entry name" value="WHD_GPIID"/>
    <property type="match status" value="1"/>
</dbReference>
<dbReference type="Pfam" id="PF00400">
    <property type="entry name" value="WD40"/>
    <property type="match status" value="1"/>
</dbReference>
<dbReference type="SUPFAM" id="SSF50978">
    <property type="entry name" value="WD40 repeat-like"/>
    <property type="match status" value="1"/>
</dbReference>
<dbReference type="InterPro" id="IPR001680">
    <property type="entry name" value="WD40_rpt"/>
</dbReference>
<evidence type="ECO:0000313" key="6">
    <source>
        <dbReference type="EMBL" id="KAL2041702.1"/>
    </source>
</evidence>
<dbReference type="InterPro" id="IPR036322">
    <property type="entry name" value="WD40_repeat_dom_sf"/>
</dbReference>
<name>A0ABR4AB39_9LECA</name>
<gene>
    <name evidence="6" type="ORF">N7G274_005486</name>
</gene>
<dbReference type="Pfam" id="PF24883">
    <property type="entry name" value="NPHP3_N"/>
    <property type="match status" value="1"/>
</dbReference>
<evidence type="ECO:0000259" key="4">
    <source>
        <dbReference type="Pfam" id="PF22939"/>
    </source>
</evidence>
<feature type="domain" description="GPI inositol-deacylase winged helix" evidence="4">
    <location>
        <begin position="639"/>
        <end position="728"/>
    </location>
</feature>
<reference evidence="6 7" key="1">
    <citation type="submission" date="2024-09" db="EMBL/GenBank/DDBJ databases">
        <title>Rethinking Asexuality: The Enigmatic Case of Functional Sexual Genes in Lepraria (Stereocaulaceae).</title>
        <authorList>
            <person name="Doellman M."/>
            <person name="Sun Y."/>
            <person name="Barcenas-Pena A."/>
            <person name="Lumbsch H.T."/>
            <person name="Grewe F."/>
        </authorList>
    </citation>
    <scope>NUCLEOTIDE SEQUENCE [LARGE SCALE GENOMIC DNA]</scope>
    <source>
        <strain evidence="6 7">Mercado 3170</strain>
    </source>
</reference>
<dbReference type="InterPro" id="IPR015943">
    <property type="entry name" value="WD40/YVTN_repeat-like_dom_sf"/>
</dbReference>
<evidence type="ECO:0000259" key="3">
    <source>
        <dbReference type="Pfam" id="PF05057"/>
    </source>
</evidence>
<keyword evidence="2" id="KW-0677">Repeat</keyword>
<comment type="similarity">
    <text evidence="1">Belongs to the putative lipase ROG1 family.</text>
</comment>
<dbReference type="InterPro" id="IPR054471">
    <property type="entry name" value="GPIID_WHD"/>
</dbReference>
<dbReference type="EMBL" id="JBEFKJ010000016">
    <property type="protein sequence ID" value="KAL2041702.1"/>
    <property type="molecule type" value="Genomic_DNA"/>
</dbReference>
<comment type="caution">
    <text evidence="6">The sequence shown here is derived from an EMBL/GenBank/DDBJ whole genome shotgun (WGS) entry which is preliminary data.</text>
</comment>